<dbReference type="EMBL" id="BMXF01000004">
    <property type="protein sequence ID" value="GHB81455.1"/>
    <property type="molecule type" value="Genomic_DNA"/>
</dbReference>
<evidence type="ECO:0008006" key="4">
    <source>
        <dbReference type="Google" id="ProtNLM"/>
    </source>
</evidence>
<name>A0A8J3D6H2_9BACT</name>
<reference evidence="2 3" key="1">
    <citation type="journal article" date="2014" name="Int. J. Syst. Evol. Microbiol.">
        <title>Complete genome sequence of Corynebacterium casei LMG S-19264T (=DSM 44701T), isolated from a smear-ripened cheese.</title>
        <authorList>
            <consortium name="US DOE Joint Genome Institute (JGI-PGF)"/>
            <person name="Walter F."/>
            <person name="Albersmeier A."/>
            <person name="Kalinowski J."/>
            <person name="Ruckert C."/>
        </authorList>
    </citation>
    <scope>NUCLEOTIDE SEQUENCE [LARGE SCALE GENOMIC DNA]</scope>
    <source>
        <strain evidence="2 3">KCTC 12866</strain>
    </source>
</reference>
<proteinExistence type="predicted"/>
<protein>
    <recommendedName>
        <fullName evidence="4">Outer membrane protein beta-barrel domain-containing protein</fullName>
    </recommendedName>
</protein>
<keyword evidence="1" id="KW-0732">Signal</keyword>
<keyword evidence="3" id="KW-1185">Reference proteome</keyword>
<evidence type="ECO:0000313" key="2">
    <source>
        <dbReference type="EMBL" id="GHB81455.1"/>
    </source>
</evidence>
<gene>
    <name evidence="2" type="ORF">GCM10007390_40420</name>
</gene>
<dbReference type="InterPro" id="IPR011250">
    <property type="entry name" value="OMP/PagP_B-barrel"/>
</dbReference>
<feature type="chain" id="PRO_5035323320" description="Outer membrane protein beta-barrel domain-containing protein" evidence="1">
    <location>
        <begin position="20"/>
        <end position="218"/>
    </location>
</feature>
<sequence length="218" mass="24120">MNTIKILLLGLVLSAPALAQQNPQLYNLPSPYDRYSHYVATVRGGAGIPIGPFASGYVDKPTLRNYSFSVDWVLQKPISIGVEVGKTFYSQRLPRAIYQSEEGEISAVQTRTIDLMPIQGVVSYYFAKPNAMIRPYVQAAVGADLLTYSLYYGSLANQQQSVKLTYGGAAGAKFLFKKDGSVGADIRVKYNQTSLNYDYIDKGVGQINATVGLFYRWW</sequence>
<dbReference type="SUPFAM" id="SSF56925">
    <property type="entry name" value="OMPA-like"/>
    <property type="match status" value="1"/>
</dbReference>
<evidence type="ECO:0000256" key="1">
    <source>
        <dbReference type="SAM" id="SignalP"/>
    </source>
</evidence>
<dbReference type="AlphaFoldDB" id="A0A8J3D6H2"/>
<feature type="signal peptide" evidence="1">
    <location>
        <begin position="1"/>
        <end position="19"/>
    </location>
</feature>
<dbReference type="RefSeq" id="WP_189566599.1">
    <property type="nucleotide sequence ID" value="NZ_BMXF01000004.1"/>
</dbReference>
<evidence type="ECO:0000313" key="3">
    <source>
        <dbReference type="Proteomes" id="UP000598271"/>
    </source>
</evidence>
<comment type="caution">
    <text evidence="2">The sequence shown here is derived from an EMBL/GenBank/DDBJ whole genome shotgun (WGS) entry which is preliminary data.</text>
</comment>
<organism evidence="2 3">
    <name type="scientific">Persicitalea jodogahamensis</name>
    <dbReference type="NCBI Taxonomy" id="402147"/>
    <lineage>
        <taxon>Bacteria</taxon>
        <taxon>Pseudomonadati</taxon>
        <taxon>Bacteroidota</taxon>
        <taxon>Cytophagia</taxon>
        <taxon>Cytophagales</taxon>
        <taxon>Spirosomataceae</taxon>
        <taxon>Persicitalea</taxon>
    </lineage>
</organism>
<accession>A0A8J3D6H2</accession>
<dbReference type="Gene3D" id="2.40.160.20">
    <property type="match status" value="1"/>
</dbReference>
<dbReference type="Proteomes" id="UP000598271">
    <property type="component" value="Unassembled WGS sequence"/>
</dbReference>